<evidence type="ECO:0000259" key="2">
    <source>
        <dbReference type="Pfam" id="PF12146"/>
    </source>
</evidence>
<dbReference type="PROSITE" id="PS50096">
    <property type="entry name" value="IQ"/>
    <property type="match status" value="1"/>
</dbReference>
<proteinExistence type="predicted"/>
<dbReference type="InterPro" id="IPR022742">
    <property type="entry name" value="Hydrolase_4"/>
</dbReference>
<dbReference type="Proteomes" id="UP000814385">
    <property type="component" value="Unassembled WGS sequence"/>
</dbReference>
<dbReference type="GO" id="GO:0016787">
    <property type="term" value="F:hydrolase activity"/>
    <property type="evidence" value="ECO:0007669"/>
    <property type="project" value="UniProtKB-KW"/>
</dbReference>
<gene>
    <name evidence="3" type="ORF">HOP52_15745</name>
</gene>
<organism evidence="3 4">
    <name type="scientific">Billgrantia campisalis</name>
    <dbReference type="NCBI Taxonomy" id="74661"/>
    <lineage>
        <taxon>Bacteria</taxon>
        <taxon>Pseudomonadati</taxon>
        <taxon>Pseudomonadota</taxon>
        <taxon>Gammaproteobacteria</taxon>
        <taxon>Oceanospirillales</taxon>
        <taxon>Halomonadaceae</taxon>
        <taxon>Billgrantia</taxon>
    </lineage>
</organism>
<evidence type="ECO:0000256" key="1">
    <source>
        <dbReference type="ARBA" id="ARBA00022801"/>
    </source>
</evidence>
<dbReference type="Pfam" id="PF12146">
    <property type="entry name" value="Hydrolase_4"/>
    <property type="match status" value="1"/>
</dbReference>
<dbReference type="Gene3D" id="3.40.50.1820">
    <property type="entry name" value="alpha/beta hydrolase"/>
    <property type="match status" value="1"/>
</dbReference>
<dbReference type="PANTHER" id="PTHR22946:SF9">
    <property type="entry name" value="POLYKETIDE TRANSFERASE AF380"/>
    <property type="match status" value="1"/>
</dbReference>
<keyword evidence="1 3" id="KW-0378">Hydrolase</keyword>
<evidence type="ECO:0000313" key="4">
    <source>
        <dbReference type="Proteomes" id="UP000814385"/>
    </source>
</evidence>
<dbReference type="SUPFAM" id="SSF53474">
    <property type="entry name" value="alpha/beta-Hydrolases"/>
    <property type="match status" value="1"/>
</dbReference>
<dbReference type="InterPro" id="IPR029058">
    <property type="entry name" value="AB_hydrolase_fold"/>
</dbReference>
<evidence type="ECO:0000313" key="3">
    <source>
        <dbReference type="EMBL" id="MCG6659212.1"/>
    </source>
</evidence>
<dbReference type="PANTHER" id="PTHR22946">
    <property type="entry name" value="DIENELACTONE HYDROLASE DOMAIN-CONTAINING PROTEIN-RELATED"/>
    <property type="match status" value="1"/>
</dbReference>
<sequence>MNAESVSIVSDGFKLDGTFYWEEGALRDDAPLVIVCSGFTGLKHIHPERFARYLTREGYLTFGFDYRGFGDSEGEQGKVLLEEQVRDIANVVAYVAAHAKRENRKLVLAGWGMAGGLVLDAFGHAEDLVDGLVCMNGFYDAVRVQKALRGELGWKSFRHFMNEERLRLAQGGEARKLDPFDIYPLDPISKGYVDEVLWKTPGYGLTSDLDFADSLIAFKPEASVDERFSNTPLLIAHGAENDLHPVSEARALYAAYPGPKSLYLLPEGGHTEWMLDEDPKFQAFAGRVDAWLQQSL</sequence>
<protein>
    <submittedName>
        <fullName evidence="3">Alpha/beta fold hydrolase</fullName>
    </submittedName>
</protein>
<dbReference type="InterPro" id="IPR050261">
    <property type="entry name" value="FrsA_esterase"/>
</dbReference>
<reference evidence="3 4" key="1">
    <citation type="submission" date="2020-05" db="EMBL/GenBank/DDBJ databases">
        <title>Comparative genomic analysis of denitrifying bacteria from Halomonas genus.</title>
        <authorList>
            <person name="Wang L."/>
            <person name="Shao Z."/>
        </authorList>
    </citation>
    <scope>NUCLEOTIDE SEQUENCE [LARGE SCALE GENOMIC DNA]</scope>
    <source>
        <strain evidence="3 4">A4</strain>
    </source>
</reference>
<keyword evidence="4" id="KW-1185">Reference proteome</keyword>
<feature type="domain" description="Serine aminopeptidase S33" evidence="2">
    <location>
        <begin position="32"/>
        <end position="141"/>
    </location>
</feature>
<comment type="caution">
    <text evidence="3">The sequence shown here is derived from an EMBL/GenBank/DDBJ whole genome shotgun (WGS) entry which is preliminary data.</text>
</comment>
<accession>A0ABS9PD81</accession>
<name>A0ABS9PD81_9GAMM</name>
<dbReference type="EMBL" id="JABFUC010000014">
    <property type="protein sequence ID" value="MCG6659212.1"/>
    <property type="molecule type" value="Genomic_DNA"/>
</dbReference>